<gene>
    <name evidence="6" type="ORF">I8U20_04325</name>
</gene>
<feature type="signal peptide" evidence="4">
    <location>
        <begin position="1"/>
        <end position="32"/>
    </location>
</feature>
<dbReference type="SUPFAM" id="SSF53850">
    <property type="entry name" value="Periplasmic binding protein-like II"/>
    <property type="match status" value="1"/>
</dbReference>
<dbReference type="Proteomes" id="UP000633619">
    <property type="component" value="Unassembled WGS sequence"/>
</dbReference>
<comment type="caution">
    <text evidence="6">The sequence shown here is derived from an EMBL/GenBank/DDBJ whole genome shotgun (WGS) entry which is preliminary data.</text>
</comment>
<evidence type="ECO:0000256" key="2">
    <source>
        <dbReference type="ARBA" id="ARBA00010742"/>
    </source>
</evidence>
<dbReference type="PANTHER" id="PTHR30024:SF47">
    <property type="entry name" value="TAURINE-BINDING PERIPLASMIC PROTEIN"/>
    <property type="match status" value="1"/>
</dbReference>
<feature type="domain" description="SsuA/THI5-like" evidence="5">
    <location>
        <begin position="55"/>
        <end position="264"/>
    </location>
</feature>
<evidence type="ECO:0000313" key="6">
    <source>
        <dbReference type="EMBL" id="MBH8594554.1"/>
    </source>
</evidence>
<protein>
    <submittedName>
        <fullName evidence="6">ABC transporter substrate-binding protein</fullName>
    </submittedName>
</protein>
<reference evidence="6 7" key="1">
    <citation type="submission" date="2020-12" db="EMBL/GenBank/DDBJ databases">
        <title>WGS of Thermoactinomyces spp.</title>
        <authorList>
            <person name="Cheng K."/>
        </authorList>
    </citation>
    <scope>NUCLEOTIDE SEQUENCE [LARGE SCALE GENOMIC DNA]</scope>
    <source>
        <strain evidence="7">CICC 10671\DSM 43846</strain>
    </source>
</reference>
<organism evidence="6 7">
    <name type="scientific">Thermoactinomyces intermedius</name>
    <dbReference type="NCBI Taxonomy" id="2024"/>
    <lineage>
        <taxon>Bacteria</taxon>
        <taxon>Bacillati</taxon>
        <taxon>Bacillota</taxon>
        <taxon>Bacilli</taxon>
        <taxon>Bacillales</taxon>
        <taxon>Thermoactinomycetaceae</taxon>
        <taxon>Thermoactinomyces</taxon>
    </lineage>
</organism>
<dbReference type="InterPro" id="IPR015168">
    <property type="entry name" value="SsuA/THI5"/>
</dbReference>
<name>A0A8I1DE33_THEIN</name>
<accession>A0A8I1DE33</accession>
<keyword evidence="7" id="KW-1185">Reference proteome</keyword>
<evidence type="ECO:0000256" key="3">
    <source>
        <dbReference type="ARBA" id="ARBA00022729"/>
    </source>
</evidence>
<dbReference type="EMBL" id="JAECVW010000002">
    <property type="protein sequence ID" value="MBH8594554.1"/>
    <property type="molecule type" value="Genomic_DNA"/>
</dbReference>
<comment type="subcellular location">
    <subcellularLocation>
        <location evidence="1">Periplasm</location>
    </subcellularLocation>
</comment>
<proteinExistence type="inferred from homology"/>
<evidence type="ECO:0000313" key="7">
    <source>
        <dbReference type="Proteomes" id="UP000633619"/>
    </source>
</evidence>
<sequence>MPNLNEVIDLRRSVKRLSCFLLVLSLVFLSTACTSSPDDKSNIRLVEVTHSIFYAPQYVALSQGFFEQEGLSVELVNGNGGDKTMTTLLAGESDIVLVGVEAGIYVTARSRSDTIKAFAQLTQTDGSFLVSRQPVRQFDWQMLKGRSLLGQRRGGMPEMVSEYVQRKNQLIPHRDVRIIQNVDYQNLGNAFLAGTGDFAQLFEPIASKIEAEGKGYIVASFGKESGRLPYTCYLAKEKWLRENPDIAQKFVRAVYKGQIWVKNHSPEEIASAIQSYFPDTDRSILIRVIKRYKDQDAYADNPVIDPDEYKHFLGIMSQAGELPKNVPYEELIDPHISQKIVEELKGGGGTP</sequence>
<evidence type="ECO:0000259" key="5">
    <source>
        <dbReference type="Pfam" id="PF09084"/>
    </source>
</evidence>
<dbReference type="Gene3D" id="3.40.190.10">
    <property type="entry name" value="Periplasmic binding protein-like II"/>
    <property type="match status" value="2"/>
</dbReference>
<comment type="similarity">
    <text evidence="2">Belongs to the bacterial solute-binding protein SsuA/TauA family.</text>
</comment>
<evidence type="ECO:0000256" key="4">
    <source>
        <dbReference type="SAM" id="SignalP"/>
    </source>
</evidence>
<feature type="chain" id="PRO_5038679076" evidence="4">
    <location>
        <begin position="33"/>
        <end position="351"/>
    </location>
</feature>
<dbReference type="RefSeq" id="WP_181731792.1">
    <property type="nucleotide sequence ID" value="NZ_JAECVW010000002.1"/>
</dbReference>
<keyword evidence="3 4" id="KW-0732">Signal</keyword>
<dbReference type="GO" id="GO:0042597">
    <property type="term" value="C:periplasmic space"/>
    <property type="evidence" value="ECO:0007669"/>
    <property type="project" value="UniProtKB-SubCell"/>
</dbReference>
<dbReference type="PANTHER" id="PTHR30024">
    <property type="entry name" value="ALIPHATIC SULFONATES-BINDING PROTEIN-RELATED"/>
    <property type="match status" value="1"/>
</dbReference>
<dbReference type="AlphaFoldDB" id="A0A8I1DE33"/>
<evidence type="ECO:0000256" key="1">
    <source>
        <dbReference type="ARBA" id="ARBA00004418"/>
    </source>
</evidence>
<dbReference type="Pfam" id="PF09084">
    <property type="entry name" value="NMT1"/>
    <property type="match status" value="1"/>
</dbReference>